<reference evidence="1 2" key="1">
    <citation type="submission" date="2018-11" db="EMBL/GenBank/DDBJ databases">
        <authorList>
            <consortium name="Pathogen Informatics"/>
        </authorList>
    </citation>
    <scope>NUCLEOTIDE SEQUENCE [LARGE SCALE GENOMIC DNA]</scope>
</reference>
<dbReference type="EMBL" id="UYYB01113198">
    <property type="protein sequence ID" value="VDM81489.1"/>
    <property type="molecule type" value="Genomic_DNA"/>
</dbReference>
<accession>A0A3P7JNA7</accession>
<gene>
    <name evidence="1" type="ORF">SVUK_LOCUS16487</name>
</gene>
<dbReference type="Proteomes" id="UP000270094">
    <property type="component" value="Unassembled WGS sequence"/>
</dbReference>
<organism evidence="1 2">
    <name type="scientific">Strongylus vulgaris</name>
    <name type="common">Blood worm</name>
    <dbReference type="NCBI Taxonomy" id="40348"/>
    <lineage>
        <taxon>Eukaryota</taxon>
        <taxon>Metazoa</taxon>
        <taxon>Ecdysozoa</taxon>
        <taxon>Nematoda</taxon>
        <taxon>Chromadorea</taxon>
        <taxon>Rhabditida</taxon>
        <taxon>Rhabditina</taxon>
        <taxon>Rhabditomorpha</taxon>
        <taxon>Strongyloidea</taxon>
        <taxon>Strongylidae</taxon>
        <taxon>Strongylus</taxon>
    </lineage>
</organism>
<name>A0A3P7JNA7_STRVU</name>
<dbReference type="AlphaFoldDB" id="A0A3P7JNA7"/>
<feature type="non-terminal residue" evidence="1">
    <location>
        <position position="93"/>
    </location>
</feature>
<protein>
    <submittedName>
        <fullName evidence="1">Uncharacterized protein</fullName>
    </submittedName>
</protein>
<sequence>MSQTCCEASNRLGTIGTIYNVRYRPEGDQEEDWFAENKQDETLEEMVFVEIRAENEERIKLACLAIRGLVADSREPKVTKHLNVEPHAMEAIL</sequence>
<proteinExistence type="predicted"/>
<evidence type="ECO:0000313" key="2">
    <source>
        <dbReference type="Proteomes" id="UP000270094"/>
    </source>
</evidence>
<keyword evidence="2" id="KW-1185">Reference proteome</keyword>
<evidence type="ECO:0000313" key="1">
    <source>
        <dbReference type="EMBL" id="VDM81489.1"/>
    </source>
</evidence>